<evidence type="ECO:0000313" key="3">
    <source>
        <dbReference type="Proteomes" id="UP001597076"/>
    </source>
</evidence>
<dbReference type="Gene3D" id="1.10.10.10">
    <property type="entry name" value="Winged helix-like DNA-binding domain superfamily/Winged helix DNA-binding domain"/>
    <property type="match status" value="1"/>
</dbReference>
<dbReference type="InterPro" id="IPR036390">
    <property type="entry name" value="WH_DNA-bd_sf"/>
</dbReference>
<name>A0ABD6BLG3_9EURY</name>
<dbReference type="InterPro" id="IPR036388">
    <property type="entry name" value="WH-like_DNA-bd_sf"/>
</dbReference>
<feature type="domain" description="HTH iclR-type" evidence="1">
    <location>
        <begin position="40"/>
        <end position="78"/>
    </location>
</feature>
<reference evidence="2 3" key="1">
    <citation type="journal article" date="2019" name="Int. J. Syst. Evol. Microbiol.">
        <title>The Global Catalogue of Microorganisms (GCM) 10K type strain sequencing project: providing services to taxonomists for standard genome sequencing and annotation.</title>
        <authorList>
            <consortium name="The Broad Institute Genomics Platform"/>
            <consortium name="The Broad Institute Genome Sequencing Center for Infectious Disease"/>
            <person name="Wu L."/>
            <person name="Ma J."/>
        </authorList>
    </citation>
    <scope>NUCLEOTIDE SEQUENCE [LARGE SCALE GENOMIC DNA]</scope>
    <source>
        <strain evidence="2 3">CGMCC 1.12230</strain>
    </source>
</reference>
<evidence type="ECO:0000259" key="1">
    <source>
        <dbReference type="Pfam" id="PF09339"/>
    </source>
</evidence>
<dbReference type="Proteomes" id="UP001597076">
    <property type="component" value="Unassembled WGS sequence"/>
</dbReference>
<dbReference type="RefSeq" id="WP_390290980.1">
    <property type="nucleotide sequence ID" value="NZ_JBHUDI010000011.1"/>
</dbReference>
<keyword evidence="3" id="KW-1185">Reference proteome</keyword>
<evidence type="ECO:0000313" key="2">
    <source>
        <dbReference type="EMBL" id="MFD1565660.1"/>
    </source>
</evidence>
<dbReference type="SUPFAM" id="SSF46785">
    <property type="entry name" value="Winged helix' DNA-binding domain"/>
    <property type="match status" value="1"/>
</dbReference>
<accession>A0ABD6BLG3</accession>
<comment type="caution">
    <text evidence="2">The sequence shown here is derived from an EMBL/GenBank/DDBJ whole genome shotgun (WGS) entry which is preliminary data.</text>
</comment>
<dbReference type="InterPro" id="IPR005471">
    <property type="entry name" value="Tscrpt_reg_IclR_N"/>
</dbReference>
<protein>
    <submittedName>
        <fullName evidence="2">Helix-turn-helix domain-containing protein</fullName>
    </submittedName>
</protein>
<dbReference type="Pfam" id="PF09339">
    <property type="entry name" value="HTH_IclR"/>
    <property type="match status" value="1"/>
</dbReference>
<dbReference type="EMBL" id="JBHUDI010000011">
    <property type="protein sequence ID" value="MFD1565660.1"/>
    <property type="molecule type" value="Genomic_DNA"/>
</dbReference>
<proteinExistence type="predicted"/>
<sequence>MSETAEQLTPCTRAQRDDELGCNPDQIIELLSDDDARAVFLSAEEPTTVGEVSEEHDLPASTAYRKVEQLHESGLLTQLNRQSGETPAYYVRSIDHVSVTYDEPLRIECTRKGKTLYCEH</sequence>
<gene>
    <name evidence="2" type="ORF">ACFR99_19225</name>
</gene>
<organism evidence="2 3">
    <name type="scientific">Haloarchaeobius amylolyticus</name>
    <dbReference type="NCBI Taxonomy" id="1198296"/>
    <lineage>
        <taxon>Archaea</taxon>
        <taxon>Methanobacteriati</taxon>
        <taxon>Methanobacteriota</taxon>
        <taxon>Stenosarchaea group</taxon>
        <taxon>Halobacteria</taxon>
        <taxon>Halobacteriales</taxon>
        <taxon>Halorubellaceae</taxon>
        <taxon>Haloarchaeobius</taxon>
    </lineage>
</organism>
<dbReference type="AlphaFoldDB" id="A0ABD6BLG3"/>